<evidence type="ECO:0000256" key="2">
    <source>
        <dbReference type="ARBA" id="ARBA00022692"/>
    </source>
</evidence>
<dbReference type="InterPro" id="IPR003807">
    <property type="entry name" value="DUF202"/>
</dbReference>
<feature type="transmembrane region" description="Helical" evidence="6">
    <location>
        <begin position="164"/>
        <end position="182"/>
    </location>
</feature>
<keyword evidence="2 6" id="KW-0812">Transmembrane</keyword>
<dbReference type="GO" id="GO:0000329">
    <property type="term" value="C:fungal-type vacuole membrane"/>
    <property type="evidence" value="ECO:0007669"/>
    <property type="project" value="TreeGrafter"/>
</dbReference>
<feature type="compositionally biased region" description="Basic and acidic residues" evidence="5">
    <location>
        <begin position="43"/>
        <end position="52"/>
    </location>
</feature>
<feature type="transmembrane region" description="Helical" evidence="6">
    <location>
        <begin position="202"/>
        <end position="222"/>
    </location>
</feature>
<evidence type="ECO:0000256" key="6">
    <source>
        <dbReference type="SAM" id="Phobius"/>
    </source>
</evidence>
<evidence type="ECO:0000256" key="3">
    <source>
        <dbReference type="ARBA" id="ARBA00022989"/>
    </source>
</evidence>
<keyword evidence="4 6" id="KW-0472">Membrane</keyword>
<accession>A0AAN6GM44</accession>
<evidence type="ECO:0000313" key="9">
    <source>
        <dbReference type="Proteomes" id="UP001176517"/>
    </source>
</evidence>
<keyword evidence="9" id="KW-1185">Reference proteome</keyword>
<dbReference type="InterPro" id="IPR051572">
    <property type="entry name" value="VTC_Complex_Subunit"/>
</dbReference>
<sequence length="233" mass="24890">MSSSSAAAGNLAHPSERGTLSLAYRRSVVALQSVFGGGGATSESERAEREPLLDSNGNTTAGAAGLGAEQGYGSVLDLPPERRVPKPKAVISPVRVEAKVWFANERTWISWLRVSVLIGSFALALFNSASYFEHHQLPKDPIQEPGPVYPPQQPRGLTAGTIKTFGTVYAAIAVATLGWGLFSYQRRVTLIKAKYGGPLDDLVGPPLICAALFVAVLLNFIVRVQQMNLETAK</sequence>
<feature type="domain" description="DUF202" evidence="7">
    <location>
        <begin position="99"/>
        <end position="188"/>
    </location>
</feature>
<organism evidence="8 9">
    <name type="scientific">Tilletia horrida</name>
    <dbReference type="NCBI Taxonomy" id="155126"/>
    <lineage>
        <taxon>Eukaryota</taxon>
        <taxon>Fungi</taxon>
        <taxon>Dikarya</taxon>
        <taxon>Basidiomycota</taxon>
        <taxon>Ustilaginomycotina</taxon>
        <taxon>Exobasidiomycetes</taxon>
        <taxon>Tilletiales</taxon>
        <taxon>Tilletiaceae</taxon>
        <taxon>Tilletia</taxon>
    </lineage>
</organism>
<evidence type="ECO:0000256" key="5">
    <source>
        <dbReference type="SAM" id="MobiDB-lite"/>
    </source>
</evidence>
<gene>
    <name evidence="8" type="ORF">OC846_005926</name>
</gene>
<comment type="subcellular location">
    <subcellularLocation>
        <location evidence="1">Endomembrane system</location>
        <topology evidence="1">Multi-pass membrane protein</topology>
    </subcellularLocation>
</comment>
<dbReference type="PANTHER" id="PTHR46140:SF2">
    <property type="entry name" value="VACUOLAR TRANSPORTER CHAPERONE 3 COMPLEX SUBUNIT 3-RELATED"/>
    <property type="match status" value="1"/>
</dbReference>
<dbReference type="Proteomes" id="UP001176517">
    <property type="component" value="Unassembled WGS sequence"/>
</dbReference>
<dbReference type="Pfam" id="PF02656">
    <property type="entry name" value="DUF202"/>
    <property type="match status" value="1"/>
</dbReference>
<dbReference type="AlphaFoldDB" id="A0AAN6GM44"/>
<dbReference type="PANTHER" id="PTHR46140">
    <property type="entry name" value="VACUOLAR TRANSPORTER CHAPERONE 1-RELATED"/>
    <property type="match status" value="1"/>
</dbReference>
<dbReference type="GO" id="GO:0012505">
    <property type="term" value="C:endomembrane system"/>
    <property type="evidence" value="ECO:0007669"/>
    <property type="project" value="UniProtKB-SubCell"/>
</dbReference>
<name>A0AAN6GM44_9BASI</name>
<keyword evidence="3 6" id="KW-1133">Transmembrane helix</keyword>
<evidence type="ECO:0000259" key="7">
    <source>
        <dbReference type="Pfam" id="PF02656"/>
    </source>
</evidence>
<evidence type="ECO:0000313" key="8">
    <source>
        <dbReference type="EMBL" id="KAK0544802.1"/>
    </source>
</evidence>
<evidence type="ECO:0000256" key="4">
    <source>
        <dbReference type="ARBA" id="ARBA00023136"/>
    </source>
</evidence>
<dbReference type="GO" id="GO:0033254">
    <property type="term" value="C:vacuolar transporter chaperone complex"/>
    <property type="evidence" value="ECO:0007669"/>
    <property type="project" value="TreeGrafter"/>
</dbReference>
<reference evidence="8" key="1">
    <citation type="journal article" date="2023" name="PhytoFront">
        <title>Draft Genome Resources of Seven Strains of Tilletia horrida, Causal Agent of Kernel Smut of Rice.</title>
        <authorList>
            <person name="Khanal S."/>
            <person name="Antony Babu S."/>
            <person name="Zhou X.G."/>
        </authorList>
    </citation>
    <scope>NUCLEOTIDE SEQUENCE</scope>
    <source>
        <strain evidence="8">TX6</strain>
    </source>
</reference>
<evidence type="ECO:0000256" key="1">
    <source>
        <dbReference type="ARBA" id="ARBA00004127"/>
    </source>
</evidence>
<dbReference type="EMBL" id="JAPDMZ010000262">
    <property type="protein sequence ID" value="KAK0544802.1"/>
    <property type="molecule type" value="Genomic_DNA"/>
</dbReference>
<protein>
    <recommendedName>
        <fullName evidence="7">DUF202 domain-containing protein</fullName>
    </recommendedName>
</protein>
<proteinExistence type="predicted"/>
<feature type="region of interest" description="Disordered" evidence="5">
    <location>
        <begin position="37"/>
        <end position="66"/>
    </location>
</feature>
<comment type="caution">
    <text evidence="8">The sequence shown here is derived from an EMBL/GenBank/DDBJ whole genome shotgun (WGS) entry which is preliminary data.</text>
</comment>